<comment type="subcellular location">
    <subcellularLocation>
        <location evidence="1">Membrane</location>
        <topology evidence="1">Multi-pass membrane protein</topology>
    </subcellularLocation>
</comment>
<dbReference type="Gramene" id="Tc01v2_t002000.2">
    <property type="protein sequence ID" value="Tc01v2_p002000.2"/>
    <property type="gene ID" value="Tc01v2_g002000"/>
</dbReference>
<dbReference type="InterPro" id="IPR029058">
    <property type="entry name" value="AB_hydrolase_fold"/>
</dbReference>
<dbReference type="GO" id="GO:0016020">
    <property type="term" value="C:membrane"/>
    <property type="evidence" value="ECO:0007669"/>
    <property type="project" value="UniProtKB-SubCell"/>
</dbReference>
<gene>
    <name evidence="9" type="primary">LOC18610814</name>
</gene>
<reference evidence="8" key="1">
    <citation type="journal article" date="1997" name="Nucleic Acids Res.">
        <title>tRNAscan-SE: a program for improved detection of transfer RNA genes in genomic sequence.</title>
        <authorList>
            <person name="Lowe T.M."/>
            <person name="Eddy S.R."/>
        </authorList>
    </citation>
    <scope>NUCLEOTIDE SEQUENCE [LARGE SCALE GENOMIC DNA]</scope>
    <source>
        <strain evidence="8">r\B97-61/B2</strain>
    </source>
</reference>
<dbReference type="SUPFAM" id="SSF53474">
    <property type="entry name" value="alpha/beta-Hydrolases"/>
    <property type="match status" value="1"/>
</dbReference>
<evidence type="ECO:0000256" key="7">
    <source>
        <dbReference type="SAM" id="Phobius"/>
    </source>
</evidence>
<evidence type="ECO:0000313" key="9">
    <source>
        <dbReference type="RefSeq" id="XP_017979702.1"/>
    </source>
</evidence>
<keyword evidence="5 7" id="KW-0472">Membrane</keyword>
<feature type="transmembrane region" description="Helical" evidence="7">
    <location>
        <begin position="495"/>
        <end position="516"/>
    </location>
</feature>
<dbReference type="Pfam" id="PF05277">
    <property type="entry name" value="DUF726"/>
    <property type="match status" value="1"/>
</dbReference>
<evidence type="ECO:0000256" key="4">
    <source>
        <dbReference type="ARBA" id="ARBA00022989"/>
    </source>
</evidence>
<accession>A0AB32WK20</accession>
<evidence type="ECO:0000313" key="8">
    <source>
        <dbReference type="Proteomes" id="UP000694886"/>
    </source>
</evidence>
<evidence type="ECO:0000256" key="5">
    <source>
        <dbReference type="ARBA" id="ARBA00023136"/>
    </source>
</evidence>
<reference evidence="9" key="2">
    <citation type="submission" date="2025-08" db="UniProtKB">
        <authorList>
            <consortium name="RefSeq"/>
        </authorList>
    </citation>
    <scope>IDENTIFICATION</scope>
</reference>
<dbReference type="InterPro" id="IPR007941">
    <property type="entry name" value="DUF726"/>
</dbReference>
<protein>
    <submittedName>
        <fullName evidence="9">Transmembrane and coiled-coil domain-containing protein 4 isoform X1</fullName>
    </submittedName>
</protein>
<evidence type="ECO:0000256" key="3">
    <source>
        <dbReference type="ARBA" id="ARBA00022692"/>
    </source>
</evidence>
<sequence length="685" mass="74667">MAAETKSFLAPTQRYAAGALFAIAVHQAQMHQTRPLGLPTEDDDPSSEERMSSSSSSDSVSEDPELWVHGNSGLLRPIFRFLDIDSAAWLGLEETAGSSPAKHHVGAVCPCFLSLIYHVLLQFLRLLAEESGDGSSERLDQEVALSKAVDTMTLGMETNSESSKVKKEKHREYEHEYREKYSTAEVPSNSEVANRQIETTQESNTYVHCGSDELHVLGGSLDEKPAEEVGMLSYQRKVTVLYELLSACLAAADTREDNKRYTRRRKGYDARHRVALRLLATWFDVEWIKMEAVEMMVAFSAMAIVKEKEAKEEESQSSEGKWAKWKRRGIIGAAAITGGTLMAITGGLAAPAIAAGFSALAPTLGTIIPVIGASGFAAAASAAGTVAGSVAVAASFGAAGAGLTGTKMARRIGSVDEFEFKAIGDDHNQGRLAVEILISGFVFDKEDFIRPWEGRIDNMERFVLQWESKNLIAVSTAIQDWLTSRIATELMRQGAMMTVLSTLLTALAWPAALLAATDFIDSTWSIAVNRTDKAGRLLAEVLLKGYQGNRPVTLIGYSLGARVIFKCLQALSETEQNAELVERVVLLGAPISIKGENWEAARKMVAGRFINAYSTNDWMLGVAFRASLLTQGLAGIQPVGLLGIENVNVTDLIEGHSSYLWATQQILDRLELDVYYPVFKSTLHE</sequence>
<organism evidence="8 9">
    <name type="scientific">Theobroma cacao</name>
    <name type="common">Cacao</name>
    <name type="synonym">Cocoa</name>
    <dbReference type="NCBI Taxonomy" id="3641"/>
    <lineage>
        <taxon>Eukaryota</taxon>
        <taxon>Viridiplantae</taxon>
        <taxon>Streptophyta</taxon>
        <taxon>Embryophyta</taxon>
        <taxon>Tracheophyta</taxon>
        <taxon>Spermatophyta</taxon>
        <taxon>Magnoliopsida</taxon>
        <taxon>eudicotyledons</taxon>
        <taxon>Gunneridae</taxon>
        <taxon>Pentapetalae</taxon>
        <taxon>rosids</taxon>
        <taxon>malvids</taxon>
        <taxon>Malvales</taxon>
        <taxon>Malvaceae</taxon>
        <taxon>Byttnerioideae</taxon>
        <taxon>Theobroma</taxon>
    </lineage>
</organism>
<dbReference type="AlphaFoldDB" id="A0AB32WK20"/>
<keyword evidence="4 7" id="KW-1133">Transmembrane helix</keyword>
<comment type="similarity">
    <text evidence="2">Belongs to the TMCO4 family.</text>
</comment>
<dbReference type="PANTHER" id="PTHR17920">
    <property type="entry name" value="TRANSMEMBRANE AND COILED-COIL DOMAIN-CONTAINING PROTEIN 4 TMCO4"/>
    <property type="match status" value="1"/>
</dbReference>
<dbReference type="GeneID" id="18610814"/>
<dbReference type="Gene3D" id="3.40.50.1820">
    <property type="entry name" value="alpha/beta hydrolase"/>
    <property type="match status" value="1"/>
</dbReference>
<dbReference type="Proteomes" id="UP000694886">
    <property type="component" value="Chromosome 1"/>
</dbReference>
<dbReference type="RefSeq" id="XP_017979702.1">
    <property type="nucleotide sequence ID" value="XM_018124213.1"/>
</dbReference>
<dbReference type="PANTHER" id="PTHR17920:SF3">
    <property type="entry name" value="TRANSMEMBRANE AND COILED-COIL DOMAIN-CONTAINING PROTEIN 4"/>
    <property type="match status" value="1"/>
</dbReference>
<evidence type="ECO:0000256" key="2">
    <source>
        <dbReference type="ARBA" id="ARBA00009824"/>
    </source>
</evidence>
<evidence type="ECO:0000256" key="6">
    <source>
        <dbReference type="SAM" id="MobiDB-lite"/>
    </source>
</evidence>
<proteinExistence type="inferred from homology"/>
<evidence type="ECO:0000256" key="1">
    <source>
        <dbReference type="ARBA" id="ARBA00004141"/>
    </source>
</evidence>
<feature type="transmembrane region" description="Helical" evidence="7">
    <location>
        <begin position="377"/>
        <end position="403"/>
    </location>
</feature>
<keyword evidence="3 7" id="KW-0812">Transmembrane</keyword>
<name>A0AB32WK20_THECC</name>
<feature type="transmembrane region" description="Helical" evidence="7">
    <location>
        <begin position="330"/>
        <end position="357"/>
    </location>
</feature>
<feature type="region of interest" description="Disordered" evidence="6">
    <location>
        <begin position="34"/>
        <end position="64"/>
    </location>
</feature>